<protein>
    <submittedName>
        <fullName evidence="2">Unannotated protein</fullName>
    </submittedName>
</protein>
<evidence type="ECO:0000313" key="2">
    <source>
        <dbReference type="EMBL" id="CAB4701017.1"/>
    </source>
</evidence>
<dbReference type="AlphaFoldDB" id="A0A6J6PQD2"/>
<sequence>MTIGFSQPRRRRSRRTVTVVATIVGAGLLFAVGFALGEAMHDNPLPAGTQTLVRTLEPLPIAPAEHTVTMTVTTDAGAVTQETVEPASG</sequence>
<name>A0A6J6PQD2_9ZZZZ</name>
<keyword evidence="1" id="KW-0812">Transmembrane</keyword>
<proteinExistence type="predicted"/>
<dbReference type="EMBL" id="CAEZXP010000004">
    <property type="protein sequence ID" value="CAB4701017.1"/>
    <property type="molecule type" value="Genomic_DNA"/>
</dbReference>
<evidence type="ECO:0000256" key="1">
    <source>
        <dbReference type="SAM" id="Phobius"/>
    </source>
</evidence>
<feature type="transmembrane region" description="Helical" evidence="1">
    <location>
        <begin position="16"/>
        <end position="36"/>
    </location>
</feature>
<keyword evidence="1" id="KW-0472">Membrane</keyword>
<gene>
    <name evidence="2" type="ORF">UFOPK2399_01360</name>
</gene>
<organism evidence="2">
    <name type="scientific">freshwater metagenome</name>
    <dbReference type="NCBI Taxonomy" id="449393"/>
    <lineage>
        <taxon>unclassified sequences</taxon>
        <taxon>metagenomes</taxon>
        <taxon>ecological metagenomes</taxon>
    </lineage>
</organism>
<reference evidence="2" key="1">
    <citation type="submission" date="2020-05" db="EMBL/GenBank/DDBJ databases">
        <authorList>
            <person name="Chiriac C."/>
            <person name="Salcher M."/>
            <person name="Ghai R."/>
            <person name="Kavagutti S V."/>
        </authorList>
    </citation>
    <scope>NUCLEOTIDE SEQUENCE</scope>
</reference>
<accession>A0A6J6PQD2</accession>
<keyword evidence="1" id="KW-1133">Transmembrane helix</keyword>